<evidence type="ECO:0000259" key="1">
    <source>
        <dbReference type="Pfam" id="PF08210"/>
    </source>
</evidence>
<reference evidence="3" key="1">
    <citation type="submission" date="2015-02" db="EMBL/GenBank/DDBJ databases">
        <title>Genome sequencing for Strongylocentrotus purpuratus.</title>
        <authorList>
            <person name="Murali S."/>
            <person name="Liu Y."/>
            <person name="Vee V."/>
            <person name="English A."/>
            <person name="Wang M."/>
            <person name="Skinner E."/>
            <person name="Han Y."/>
            <person name="Muzny D.M."/>
            <person name="Worley K.C."/>
            <person name="Gibbs R.A."/>
        </authorList>
    </citation>
    <scope>NUCLEOTIDE SEQUENCE</scope>
</reference>
<dbReference type="PROSITE" id="PS00903">
    <property type="entry name" value="CYT_DCMP_DEAMINASES_1"/>
    <property type="match status" value="1"/>
</dbReference>
<dbReference type="Pfam" id="PF08210">
    <property type="entry name" value="APOBEC_N"/>
    <property type="match status" value="1"/>
</dbReference>
<dbReference type="AlphaFoldDB" id="A0A7M7HGK2"/>
<dbReference type="GO" id="GO:0008270">
    <property type="term" value="F:zinc ion binding"/>
    <property type="evidence" value="ECO:0007669"/>
    <property type="project" value="InterPro"/>
</dbReference>
<dbReference type="InterPro" id="IPR013158">
    <property type="entry name" value="AID"/>
</dbReference>
<dbReference type="InParanoid" id="A0A7M7HGK2"/>
<dbReference type="Gene3D" id="3.40.140.10">
    <property type="entry name" value="Cytidine Deaminase, domain 2"/>
    <property type="match status" value="1"/>
</dbReference>
<name>A0A7M7HGK2_STRPU</name>
<sequence>MASMYQDPKILRELFRSLAHRYTVIRSGWNTYAAASLDRVCYDHVSPSSLPSHGRRLPDSFGVCVDDEFMATCPRPEVGRNVHAEEMILKWLQSRIYTSKWPPSDGEVHTLHLFTFFSPCSRCIERLEDFLLLLQKKGLMGRIRFVLGYSKEYTPWKGIGPYVTIPWLNRIAQHYYPNFRVMKINKYNQSKRVDIY</sequence>
<dbReference type="GeneID" id="105443352"/>
<dbReference type="KEGG" id="spu:105443352"/>
<evidence type="ECO:0000313" key="2">
    <source>
        <dbReference type="EnsemblMetazoa" id="XP_011674705"/>
    </source>
</evidence>
<dbReference type="RefSeq" id="XP_011674705.2">
    <property type="nucleotide sequence ID" value="XM_011676403.2"/>
</dbReference>
<feature type="domain" description="Activation-induced cytidine deaminase AID" evidence="1">
    <location>
        <begin position="81"/>
        <end position="131"/>
    </location>
</feature>
<protein>
    <recommendedName>
        <fullName evidence="1">Activation-induced cytidine deaminase AID domain-containing protein</fullName>
    </recommendedName>
</protein>
<organism evidence="2 3">
    <name type="scientific">Strongylocentrotus purpuratus</name>
    <name type="common">Purple sea urchin</name>
    <dbReference type="NCBI Taxonomy" id="7668"/>
    <lineage>
        <taxon>Eukaryota</taxon>
        <taxon>Metazoa</taxon>
        <taxon>Echinodermata</taxon>
        <taxon>Eleutherozoa</taxon>
        <taxon>Echinozoa</taxon>
        <taxon>Echinoidea</taxon>
        <taxon>Euechinoidea</taxon>
        <taxon>Echinacea</taxon>
        <taxon>Camarodonta</taxon>
        <taxon>Echinidea</taxon>
        <taxon>Strongylocentrotidae</taxon>
        <taxon>Strongylocentrotus</taxon>
    </lineage>
</organism>
<evidence type="ECO:0000313" key="3">
    <source>
        <dbReference type="Proteomes" id="UP000007110"/>
    </source>
</evidence>
<proteinExistence type="predicted"/>
<keyword evidence="3" id="KW-1185">Reference proteome</keyword>
<dbReference type="EnsemblMetazoa" id="XM_011676403">
    <property type="protein sequence ID" value="XP_011674705"/>
    <property type="gene ID" value="LOC105443352"/>
</dbReference>
<accession>A0A7M7HGK2</accession>
<dbReference type="InterPro" id="IPR016192">
    <property type="entry name" value="APOBEC/CMP_deaminase_Zn-bd"/>
</dbReference>
<dbReference type="GO" id="GO:0016814">
    <property type="term" value="F:hydrolase activity, acting on carbon-nitrogen (but not peptide) bonds, in cyclic amidines"/>
    <property type="evidence" value="ECO:0007669"/>
    <property type="project" value="InterPro"/>
</dbReference>
<reference evidence="2" key="2">
    <citation type="submission" date="2021-01" db="UniProtKB">
        <authorList>
            <consortium name="EnsemblMetazoa"/>
        </authorList>
    </citation>
    <scope>IDENTIFICATION</scope>
</reference>
<dbReference type="Proteomes" id="UP000007110">
    <property type="component" value="Unassembled WGS sequence"/>
</dbReference>